<dbReference type="CDD" id="cd18809">
    <property type="entry name" value="SF1_C_RecD"/>
    <property type="match status" value="1"/>
</dbReference>
<organism evidence="6 7">
    <name type="scientific">Bacillus cereus</name>
    <dbReference type="NCBI Taxonomy" id="1396"/>
    <lineage>
        <taxon>Bacteria</taxon>
        <taxon>Bacillati</taxon>
        <taxon>Bacillota</taxon>
        <taxon>Bacilli</taxon>
        <taxon>Bacillales</taxon>
        <taxon>Bacillaceae</taxon>
        <taxon>Bacillus</taxon>
        <taxon>Bacillus cereus group</taxon>
    </lineage>
</organism>
<keyword evidence="6" id="KW-0378">Hydrolase</keyword>
<dbReference type="SUPFAM" id="SSF52540">
    <property type="entry name" value="P-loop containing nucleoside triphosphate hydrolases"/>
    <property type="match status" value="2"/>
</dbReference>
<dbReference type="Gene3D" id="3.40.50.300">
    <property type="entry name" value="P-loop containing nucleotide triphosphate hydrolases"/>
    <property type="match status" value="2"/>
</dbReference>
<dbReference type="GO" id="GO:0005524">
    <property type="term" value="F:ATP binding"/>
    <property type="evidence" value="ECO:0007669"/>
    <property type="project" value="UniProtKB-KW"/>
</dbReference>
<dbReference type="GO" id="GO:0006310">
    <property type="term" value="P:DNA recombination"/>
    <property type="evidence" value="ECO:0007669"/>
    <property type="project" value="TreeGrafter"/>
</dbReference>
<dbReference type="InterPro" id="IPR029493">
    <property type="entry name" value="RecD2-like_HHH"/>
</dbReference>
<evidence type="ECO:0000256" key="2">
    <source>
        <dbReference type="ARBA" id="ARBA00022840"/>
    </source>
</evidence>
<sequence length="748" mass="84425">MTTIKGIATFKRAIFSKGDFVIGAFEPVSIEEGKVEVNESFGTFSMKGEMPAMQKEAQYHFIAEEGQRHPQYGISYDCCFIRQDINLESGDSKDIRSFLEVILTKRQVDSLYEVFENPLEVIKENNPEKLTQASGIGLKTANRILKHYDSQKDYTVAYVELGKFGITPNTIRKIVGFYGSPELAVQKINNNPYELMKIDGYGFKTCDEIFFKMGGDPNDKIRIKSFLLFALQEEAGRGHTWSAPSDLIHTALEFIPTADQSLIGRILIDNEDDEFYLTPDKKRISLKPFQMLEELVAGQLYRVLTANNTFEYDGWEDEVAKAEDKQGWSFTDQQKEAMQMMLENNVSILQGYGGTGKTTSLKAVADILEMVGYIYAQCALSGKASNNLALVTGRESSTIHRLLGFDVGSGGFHYNHKNPLPYDIVIVDEVSMVDARLFGHLLLAIRSGAKLIMLGDSQQLESIGIPVMMPMLDSHMIPTMTLTQIHRQAQKSAVVTDSIAIRQGKQVVKESIGRVVHGELQDLEYELVESDDDIFLNVVREFHKHIQVEDIKDVQILSQTRNKGKNSCLAINKACQKIYNPESEDKDEIQVGKEDTGYVLRQGDKVINIRNNYQAVDEHDMSCPVFNGNIGILEGFYTDDDGDNYMLIDFEGIGRLKIYEDKYNTIELAYCITVHKSQGSASKIIIVAFPYHFLLNSRQLIYTAITRTRKHCVVIATKKTLVKAIQKDDVSNKRTYLAEYLHKLDNSN</sequence>
<gene>
    <name evidence="6" type="ORF">CN553_12670</name>
</gene>
<evidence type="ECO:0000259" key="5">
    <source>
        <dbReference type="Pfam" id="PF18335"/>
    </source>
</evidence>
<dbReference type="AlphaFoldDB" id="A0A9X6UC69"/>
<dbReference type="PANTHER" id="PTHR43788:SF6">
    <property type="entry name" value="DNA HELICASE B"/>
    <property type="match status" value="1"/>
</dbReference>
<dbReference type="InterPro" id="IPR027417">
    <property type="entry name" value="P-loop_NTPase"/>
</dbReference>
<evidence type="ECO:0000313" key="7">
    <source>
        <dbReference type="Proteomes" id="UP000220691"/>
    </source>
</evidence>
<evidence type="ECO:0000313" key="6">
    <source>
        <dbReference type="EMBL" id="PEN97884.1"/>
    </source>
</evidence>
<dbReference type="Pfam" id="PF13538">
    <property type="entry name" value="UvrD_C_2"/>
    <property type="match status" value="1"/>
</dbReference>
<dbReference type="GO" id="GO:0009338">
    <property type="term" value="C:exodeoxyribonuclease V complex"/>
    <property type="evidence" value="ECO:0007669"/>
    <property type="project" value="TreeGrafter"/>
</dbReference>
<keyword evidence="2" id="KW-0067">ATP-binding</keyword>
<dbReference type="Gene3D" id="2.30.30.940">
    <property type="match status" value="1"/>
</dbReference>
<dbReference type="Pfam" id="PF14490">
    <property type="entry name" value="HHH_RecD2"/>
    <property type="match status" value="1"/>
</dbReference>
<feature type="domain" description="ATP-dependent RecD2 DNA helicase SH3" evidence="5">
    <location>
        <begin position="571"/>
        <end position="650"/>
    </location>
</feature>
<dbReference type="PANTHER" id="PTHR43788">
    <property type="entry name" value="DNA2/NAM7 HELICASE FAMILY MEMBER"/>
    <property type="match status" value="1"/>
</dbReference>
<dbReference type="InterPro" id="IPR027785">
    <property type="entry name" value="UvrD-like_helicase_C"/>
</dbReference>
<dbReference type="Gene3D" id="1.10.10.2220">
    <property type="match status" value="1"/>
</dbReference>
<name>A0A9X6UC69_BACCE</name>
<dbReference type="EMBL" id="NUAN01000071">
    <property type="protein sequence ID" value="PEN97884.1"/>
    <property type="molecule type" value="Genomic_DNA"/>
</dbReference>
<proteinExistence type="predicted"/>
<dbReference type="InterPro" id="IPR050534">
    <property type="entry name" value="Coronavir_polyprotein_1ab"/>
</dbReference>
<dbReference type="RefSeq" id="WP_098126456.1">
    <property type="nucleotide sequence ID" value="NZ_NUAN01000071.1"/>
</dbReference>
<dbReference type="Pfam" id="PF13604">
    <property type="entry name" value="AAA_30"/>
    <property type="match status" value="1"/>
</dbReference>
<accession>A0A9X6UC69</accession>
<dbReference type="InterPro" id="IPR041451">
    <property type="entry name" value="RecD2_SH13"/>
</dbReference>
<dbReference type="GO" id="GO:0017116">
    <property type="term" value="F:single-stranded DNA helicase activity"/>
    <property type="evidence" value="ECO:0007669"/>
    <property type="project" value="TreeGrafter"/>
</dbReference>
<reference evidence="6 7" key="1">
    <citation type="submission" date="2017-09" db="EMBL/GenBank/DDBJ databases">
        <title>Large-scale bioinformatics analysis of Bacillus genomes uncovers conserved roles of natural products in bacterial physiology.</title>
        <authorList>
            <consortium name="Agbiome Team Llc"/>
            <person name="Bleich R.M."/>
            <person name="Kirk G.J."/>
            <person name="Santa Maria K.C."/>
            <person name="Allen S.E."/>
            <person name="Farag S."/>
            <person name="Shank E.A."/>
            <person name="Bowers A."/>
        </authorList>
    </citation>
    <scope>NUCLEOTIDE SEQUENCE [LARGE SCALE GENOMIC DNA]</scope>
    <source>
        <strain evidence="6 7">AFS027647</strain>
    </source>
</reference>
<dbReference type="Proteomes" id="UP000220691">
    <property type="component" value="Unassembled WGS sequence"/>
</dbReference>
<dbReference type="CDD" id="cd17933">
    <property type="entry name" value="DEXSc_RecD-like"/>
    <property type="match status" value="1"/>
</dbReference>
<protein>
    <submittedName>
        <fullName evidence="6">RecD/TraA family helicase</fullName>
    </submittedName>
</protein>
<evidence type="ECO:0000259" key="3">
    <source>
        <dbReference type="Pfam" id="PF13538"/>
    </source>
</evidence>
<evidence type="ECO:0000259" key="4">
    <source>
        <dbReference type="Pfam" id="PF14490"/>
    </source>
</evidence>
<feature type="domain" description="ATP-dependent RecD2 DNA helicase-like helix-hairpin-helix" evidence="4">
    <location>
        <begin position="151"/>
        <end position="241"/>
    </location>
</feature>
<keyword evidence="1" id="KW-0547">Nucleotide-binding</keyword>
<keyword evidence="6" id="KW-0347">Helicase</keyword>
<feature type="domain" description="UvrD-like helicase C-terminal" evidence="3">
    <location>
        <begin position="668"/>
        <end position="715"/>
    </location>
</feature>
<comment type="caution">
    <text evidence="6">The sequence shown here is derived from an EMBL/GenBank/DDBJ whole genome shotgun (WGS) entry which is preliminary data.</text>
</comment>
<evidence type="ECO:0000256" key="1">
    <source>
        <dbReference type="ARBA" id="ARBA00022741"/>
    </source>
</evidence>
<dbReference type="Pfam" id="PF18335">
    <property type="entry name" value="SH3_13"/>
    <property type="match status" value="1"/>
</dbReference>